<dbReference type="AlphaFoldDB" id="A0A512DIG8"/>
<reference evidence="5 6" key="1">
    <citation type="submission" date="2019-07" db="EMBL/GenBank/DDBJ databases">
        <title>Whole genome shotgun sequence of Skermanella aerolata NBRC 106429.</title>
        <authorList>
            <person name="Hosoyama A."/>
            <person name="Uohara A."/>
            <person name="Ohji S."/>
            <person name="Ichikawa N."/>
        </authorList>
    </citation>
    <scope>NUCLEOTIDE SEQUENCE [LARGE SCALE GENOMIC DNA]</scope>
    <source>
        <strain evidence="5 6">NBRC 106429</strain>
    </source>
</reference>
<evidence type="ECO:0000313" key="5">
    <source>
        <dbReference type="EMBL" id="GEO36278.1"/>
    </source>
</evidence>
<evidence type="ECO:0000313" key="6">
    <source>
        <dbReference type="Proteomes" id="UP000321523"/>
    </source>
</evidence>
<organism evidence="5 6">
    <name type="scientific">Skermanella aerolata</name>
    <dbReference type="NCBI Taxonomy" id="393310"/>
    <lineage>
        <taxon>Bacteria</taxon>
        <taxon>Pseudomonadati</taxon>
        <taxon>Pseudomonadota</taxon>
        <taxon>Alphaproteobacteria</taxon>
        <taxon>Rhodospirillales</taxon>
        <taxon>Azospirillaceae</taxon>
        <taxon>Skermanella</taxon>
    </lineage>
</organism>
<dbReference type="GO" id="GO:0015159">
    <property type="term" value="F:polysaccharide transmembrane transporter activity"/>
    <property type="evidence" value="ECO:0007669"/>
    <property type="project" value="InterPro"/>
</dbReference>
<dbReference type="OrthoDB" id="197007at2"/>
<dbReference type="InterPro" id="IPR049712">
    <property type="entry name" value="Poly_export"/>
</dbReference>
<feature type="signal peptide" evidence="2">
    <location>
        <begin position="1"/>
        <end position="20"/>
    </location>
</feature>
<dbReference type="Gene3D" id="3.30.1950.10">
    <property type="entry name" value="wza like domain"/>
    <property type="match status" value="1"/>
</dbReference>
<dbReference type="InterPro" id="IPR019554">
    <property type="entry name" value="Soluble_ligand-bd"/>
</dbReference>
<feature type="chain" id="PRO_5022083968" evidence="2">
    <location>
        <begin position="21"/>
        <end position="190"/>
    </location>
</feature>
<feature type="domain" description="Soluble ligand binding" evidence="4">
    <location>
        <begin position="117"/>
        <end position="161"/>
    </location>
</feature>
<feature type="domain" description="Polysaccharide export protein N-terminal" evidence="3">
    <location>
        <begin position="38"/>
        <end position="111"/>
    </location>
</feature>
<evidence type="ECO:0000259" key="4">
    <source>
        <dbReference type="Pfam" id="PF10531"/>
    </source>
</evidence>
<dbReference type="Pfam" id="PF10531">
    <property type="entry name" value="SLBB"/>
    <property type="match status" value="1"/>
</dbReference>
<keyword evidence="6" id="KW-1185">Reference proteome</keyword>
<evidence type="ECO:0000259" key="3">
    <source>
        <dbReference type="Pfam" id="PF02563"/>
    </source>
</evidence>
<dbReference type="EMBL" id="BJYZ01000002">
    <property type="protein sequence ID" value="GEO36278.1"/>
    <property type="molecule type" value="Genomic_DNA"/>
</dbReference>
<accession>A0A512DIG8</accession>
<dbReference type="PANTHER" id="PTHR33619">
    <property type="entry name" value="POLYSACCHARIDE EXPORT PROTEIN GFCE-RELATED"/>
    <property type="match status" value="1"/>
</dbReference>
<comment type="caution">
    <text evidence="5">The sequence shown here is derived from an EMBL/GenBank/DDBJ whole genome shotgun (WGS) entry which is preliminary data.</text>
</comment>
<dbReference type="PROSITE" id="PS51257">
    <property type="entry name" value="PROKAR_LIPOPROTEIN"/>
    <property type="match status" value="1"/>
</dbReference>
<proteinExistence type="predicted"/>
<dbReference type="PANTHER" id="PTHR33619:SF3">
    <property type="entry name" value="POLYSACCHARIDE EXPORT PROTEIN GFCE-RELATED"/>
    <property type="match status" value="1"/>
</dbReference>
<dbReference type="Proteomes" id="UP000321523">
    <property type="component" value="Unassembled WGS sequence"/>
</dbReference>
<name>A0A512DIG8_9PROT</name>
<gene>
    <name evidence="5" type="ORF">SAE02_04260</name>
</gene>
<keyword evidence="1 2" id="KW-0732">Signal</keyword>
<dbReference type="Pfam" id="PF02563">
    <property type="entry name" value="Poly_export"/>
    <property type="match status" value="1"/>
</dbReference>
<dbReference type="InterPro" id="IPR003715">
    <property type="entry name" value="Poly_export_N"/>
</dbReference>
<dbReference type="RefSeq" id="WP_044425572.1">
    <property type="nucleotide sequence ID" value="NZ_BJYZ01000002.1"/>
</dbReference>
<evidence type="ECO:0000256" key="2">
    <source>
        <dbReference type="SAM" id="SignalP"/>
    </source>
</evidence>
<evidence type="ECO:0000256" key="1">
    <source>
        <dbReference type="ARBA" id="ARBA00022729"/>
    </source>
</evidence>
<protein>
    <submittedName>
        <fullName evidence="5">Uncharacterized protein</fullName>
    </submittedName>
</protein>
<sequence length="190" mass="20600">MFFATWKKVATGCVVAVALAACQNTGSNAPLETQTASVGEYQLGAGDEVRVTVFGQEQLSGTFRVDGAGYVAMPLVGEINAKGKTARQLEMGIAQKLNEGYVRDARVSAEVVTFRPFYIIGEVTKPGQYPYVNGMTATTAVAMAGGYTYRGQQDYILITRGTDAEKIERRAPINTQVLPDDVVRIPERFF</sequence>
<dbReference type="Gene3D" id="3.10.560.10">
    <property type="entry name" value="Outer membrane lipoprotein wza domain like"/>
    <property type="match status" value="1"/>
</dbReference>